<keyword evidence="8" id="KW-0347">Helicase</keyword>
<dbReference type="OrthoDB" id="18781at2759"/>
<keyword evidence="8" id="KW-0067">ATP-binding</keyword>
<keyword evidence="9" id="KW-1185">Reference proteome</keyword>
<comment type="similarity">
    <text evidence="1">Belongs to the helicase family. RecQ subfamily.</text>
</comment>
<keyword evidence="2" id="KW-0413">Isomerase</keyword>
<comment type="catalytic activity">
    <reaction evidence="3">
        <text>Couples ATP hydrolysis with the unwinding of duplex DNA by translocating in the 3'-5' direction.</text>
        <dbReference type="EC" id="5.6.2.4"/>
    </reaction>
</comment>
<dbReference type="GO" id="GO:0043138">
    <property type="term" value="F:3'-5' DNA helicase activity"/>
    <property type="evidence" value="ECO:0007669"/>
    <property type="project" value="UniProtKB-EC"/>
</dbReference>
<dbReference type="Gene3D" id="3.40.50.300">
    <property type="entry name" value="P-loop containing nucleotide triphosphate hydrolases"/>
    <property type="match status" value="2"/>
</dbReference>
<feature type="compositionally biased region" description="Basic and acidic residues" evidence="5">
    <location>
        <begin position="176"/>
        <end position="185"/>
    </location>
</feature>
<evidence type="ECO:0000259" key="7">
    <source>
        <dbReference type="PROSITE" id="PS51194"/>
    </source>
</evidence>
<comment type="caution">
    <text evidence="8">The sequence shown here is derived from an EMBL/GenBank/DDBJ whole genome shotgun (WGS) entry which is preliminary data.</text>
</comment>
<dbReference type="GO" id="GO:0000724">
    <property type="term" value="P:double-strand break repair via homologous recombination"/>
    <property type="evidence" value="ECO:0007669"/>
    <property type="project" value="TreeGrafter"/>
</dbReference>
<dbReference type="InterPro" id="IPR001650">
    <property type="entry name" value="Helicase_C-like"/>
</dbReference>
<evidence type="ECO:0000256" key="3">
    <source>
        <dbReference type="ARBA" id="ARBA00034617"/>
    </source>
</evidence>
<dbReference type="EMBL" id="VZTQ01003829">
    <property type="protein sequence ID" value="NXT34099.1"/>
    <property type="molecule type" value="Genomic_DNA"/>
</dbReference>
<protein>
    <recommendedName>
        <fullName evidence="4">DNA 3'-5' helicase</fullName>
        <ecNumber evidence="4">5.6.2.4</ecNumber>
    </recommendedName>
</protein>
<dbReference type="AlphaFoldDB" id="A0A7L3BQ96"/>
<evidence type="ECO:0000256" key="5">
    <source>
        <dbReference type="SAM" id="MobiDB-lite"/>
    </source>
</evidence>
<evidence type="ECO:0000259" key="6">
    <source>
        <dbReference type="PROSITE" id="PS51192"/>
    </source>
</evidence>
<dbReference type="PROSITE" id="PS51194">
    <property type="entry name" value="HELICASE_CTER"/>
    <property type="match status" value="1"/>
</dbReference>
<keyword evidence="8" id="KW-0547">Nucleotide-binding</keyword>
<name>A0A7L3BQ96_PELUR</name>
<feature type="domain" description="Helicase ATP-binding" evidence="6">
    <location>
        <begin position="1"/>
        <end position="99"/>
    </location>
</feature>
<dbReference type="PANTHER" id="PTHR13710">
    <property type="entry name" value="DNA HELICASE RECQ FAMILY MEMBER"/>
    <property type="match status" value="1"/>
</dbReference>
<reference evidence="8 9" key="1">
    <citation type="submission" date="2019-09" db="EMBL/GenBank/DDBJ databases">
        <title>Bird 10,000 Genomes (B10K) Project - Family phase.</title>
        <authorList>
            <person name="Zhang G."/>
        </authorList>
    </citation>
    <scope>NUCLEOTIDE SEQUENCE [LARGE SCALE GENOMIC DNA]</scope>
    <source>
        <strain evidence="8">B10K-DU-012-45</strain>
    </source>
</reference>
<dbReference type="PROSITE" id="PS51192">
    <property type="entry name" value="HELICASE_ATP_BIND_1"/>
    <property type="match status" value="1"/>
</dbReference>
<evidence type="ECO:0000256" key="2">
    <source>
        <dbReference type="ARBA" id="ARBA00023235"/>
    </source>
</evidence>
<sequence length="281" mass="31018">FACIDEAHCVSEWSHNFRPCYLRLCKVPGAASRREGPPRGKEGHQASGFCLFFFSLFPRSFRQILRDRLGVRCFLGLTATATLATARDVAQHLGIPPEEGITVRSAAVPPNLRLSVSLDRDRDQALVSLLRGEPFGCLDSIIVYCTRREETARVAALIRTCLRGTPLTEPAGAGEPGRDAAEGKKAKAKKSVRRPLKWIADAYHAGLSAAERRRVQNRFMSGQLRVVVATVAFGMGLDKSDVRGVVHYNMPKNFESYVQEIGRAGRDGEPARCHLFLDPEV</sequence>
<dbReference type="GO" id="GO:0005737">
    <property type="term" value="C:cytoplasm"/>
    <property type="evidence" value="ECO:0007669"/>
    <property type="project" value="TreeGrafter"/>
</dbReference>
<dbReference type="Pfam" id="PF00271">
    <property type="entry name" value="Helicase_C"/>
    <property type="match status" value="1"/>
</dbReference>
<evidence type="ECO:0000313" key="9">
    <source>
        <dbReference type="Proteomes" id="UP000555367"/>
    </source>
</evidence>
<evidence type="ECO:0000256" key="1">
    <source>
        <dbReference type="ARBA" id="ARBA00005446"/>
    </source>
</evidence>
<dbReference type="FunFam" id="3.40.50.300:FF:001084">
    <property type="entry name" value="RecQ like helicase 4"/>
    <property type="match status" value="1"/>
</dbReference>
<dbReference type="InterPro" id="IPR014001">
    <property type="entry name" value="Helicase_ATP-bd"/>
</dbReference>
<dbReference type="GO" id="GO:0000723">
    <property type="term" value="P:telomere maintenance"/>
    <property type="evidence" value="ECO:0007669"/>
    <property type="project" value="TreeGrafter"/>
</dbReference>
<feature type="non-terminal residue" evidence="8">
    <location>
        <position position="281"/>
    </location>
</feature>
<dbReference type="GO" id="GO:0005694">
    <property type="term" value="C:chromosome"/>
    <property type="evidence" value="ECO:0007669"/>
    <property type="project" value="TreeGrafter"/>
</dbReference>
<dbReference type="PANTHER" id="PTHR13710:SF108">
    <property type="entry name" value="ATP-DEPENDENT DNA HELICASE Q4"/>
    <property type="match status" value="1"/>
</dbReference>
<dbReference type="Proteomes" id="UP000555367">
    <property type="component" value="Unassembled WGS sequence"/>
</dbReference>
<feature type="non-terminal residue" evidence="8">
    <location>
        <position position="1"/>
    </location>
</feature>
<dbReference type="SMART" id="SM00490">
    <property type="entry name" value="HELICc"/>
    <property type="match status" value="1"/>
</dbReference>
<feature type="region of interest" description="Disordered" evidence="5">
    <location>
        <begin position="168"/>
        <end position="188"/>
    </location>
</feature>
<accession>A0A7L3BQ96</accession>
<dbReference type="EC" id="5.6.2.4" evidence="4"/>
<organism evidence="8 9">
    <name type="scientific">Pelecanoides urinatrix</name>
    <name type="common">Common diving petrel</name>
    <name type="synonym">Procellaria urinatrix</name>
    <dbReference type="NCBI Taxonomy" id="37079"/>
    <lineage>
        <taxon>Eukaryota</taxon>
        <taxon>Metazoa</taxon>
        <taxon>Chordata</taxon>
        <taxon>Craniata</taxon>
        <taxon>Vertebrata</taxon>
        <taxon>Euteleostomi</taxon>
        <taxon>Archelosauria</taxon>
        <taxon>Archosauria</taxon>
        <taxon>Dinosauria</taxon>
        <taxon>Saurischia</taxon>
        <taxon>Theropoda</taxon>
        <taxon>Coelurosauria</taxon>
        <taxon>Aves</taxon>
        <taxon>Neognathae</taxon>
        <taxon>Neoaves</taxon>
        <taxon>Aequornithes</taxon>
        <taxon>Procellariiformes</taxon>
        <taxon>Procellariidae</taxon>
        <taxon>Pelecanoides</taxon>
    </lineage>
</organism>
<gene>
    <name evidence="8" type="primary">Recql4</name>
    <name evidence="8" type="ORF">PELURI_R10113</name>
</gene>
<dbReference type="GO" id="GO:0005634">
    <property type="term" value="C:nucleus"/>
    <property type="evidence" value="ECO:0007669"/>
    <property type="project" value="TreeGrafter"/>
</dbReference>
<feature type="domain" description="Helicase C-terminal" evidence="7">
    <location>
        <begin position="121"/>
        <end position="281"/>
    </location>
</feature>
<dbReference type="InterPro" id="IPR027417">
    <property type="entry name" value="P-loop_NTPase"/>
</dbReference>
<dbReference type="GO" id="GO:0009378">
    <property type="term" value="F:four-way junction helicase activity"/>
    <property type="evidence" value="ECO:0007669"/>
    <property type="project" value="TreeGrafter"/>
</dbReference>
<dbReference type="SUPFAM" id="SSF52540">
    <property type="entry name" value="P-loop containing nucleoside triphosphate hydrolases"/>
    <property type="match status" value="1"/>
</dbReference>
<evidence type="ECO:0000256" key="4">
    <source>
        <dbReference type="ARBA" id="ARBA00034808"/>
    </source>
</evidence>
<evidence type="ECO:0000313" key="8">
    <source>
        <dbReference type="EMBL" id="NXT34099.1"/>
    </source>
</evidence>
<keyword evidence="8" id="KW-0378">Hydrolase</keyword>
<proteinExistence type="inferred from homology"/>